<evidence type="ECO:0000256" key="4">
    <source>
        <dbReference type="ARBA" id="ARBA00023002"/>
    </source>
</evidence>
<dbReference type="RefSeq" id="WP_111528864.1">
    <property type="nucleotide sequence ID" value="NZ_JBHRSG010000003.1"/>
</dbReference>
<proteinExistence type="inferred from homology"/>
<feature type="active site" description="Nucleophile" evidence="6">
    <location>
        <position position="130"/>
    </location>
</feature>
<protein>
    <recommendedName>
        <fullName evidence="6">Peptide methionine sulfoxide reductase MsrB</fullName>
        <ecNumber evidence="6">1.8.4.12</ecNumber>
    </recommendedName>
    <alternativeName>
        <fullName evidence="6">Peptide-methionine (R)-S-oxide reductase</fullName>
    </alternativeName>
</protein>
<reference evidence="10" key="1">
    <citation type="submission" date="2018-05" db="EMBL/GenBank/DDBJ databases">
        <authorList>
            <person name="Li X."/>
        </authorList>
    </citation>
    <scope>NUCLEOTIDE SEQUENCE [LARGE SCALE GENOMIC DNA]</scope>
    <source>
        <strain evidence="10">LX32</strain>
    </source>
</reference>
<dbReference type="PANTHER" id="PTHR10173:SF52">
    <property type="entry name" value="METHIONINE-R-SULFOXIDE REDUCTASE B1"/>
    <property type="match status" value="1"/>
</dbReference>
<dbReference type="Gene3D" id="2.170.150.20">
    <property type="entry name" value="Peptide methionine sulfoxide reductase"/>
    <property type="match status" value="1"/>
</dbReference>
<name>A0A328AMA0_9CAUL</name>
<keyword evidence="10" id="KW-1185">Reference proteome</keyword>
<feature type="binding site" evidence="6">
    <location>
        <position position="107"/>
    </location>
    <ligand>
        <name>Zn(2+)</name>
        <dbReference type="ChEBI" id="CHEBI:29105"/>
    </ligand>
</feature>
<feature type="binding site" evidence="6">
    <location>
        <position position="110"/>
    </location>
    <ligand>
        <name>Zn(2+)</name>
        <dbReference type="ChEBI" id="CHEBI:29105"/>
    </ligand>
</feature>
<evidence type="ECO:0000313" key="10">
    <source>
        <dbReference type="Proteomes" id="UP000249254"/>
    </source>
</evidence>
<dbReference type="NCBIfam" id="TIGR00357">
    <property type="entry name" value="peptide-methionine (R)-S-oxide reductase MsrB"/>
    <property type="match status" value="1"/>
</dbReference>
<dbReference type="InterPro" id="IPR011057">
    <property type="entry name" value="Mss4-like_sf"/>
</dbReference>
<dbReference type="InterPro" id="IPR002579">
    <property type="entry name" value="Met_Sox_Rdtase_MsrB_dom"/>
</dbReference>
<keyword evidence="2 6" id="KW-0479">Metal-binding</keyword>
<dbReference type="Pfam" id="PF01641">
    <property type="entry name" value="SelR"/>
    <property type="match status" value="1"/>
</dbReference>
<gene>
    <name evidence="6 9" type="primary">msrB</name>
    <name evidence="9" type="ORF">DJ017_11590</name>
</gene>
<comment type="catalytic activity">
    <reaction evidence="5 6">
        <text>L-methionyl-[protein] + [thioredoxin]-disulfide + H2O = L-methionyl-(R)-S-oxide-[protein] + [thioredoxin]-dithiol</text>
        <dbReference type="Rhea" id="RHEA:24164"/>
        <dbReference type="Rhea" id="RHEA-COMP:10698"/>
        <dbReference type="Rhea" id="RHEA-COMP:10700"/>
        <dbReference type="Rhea" id="RHEA-COMP:12313"/>
        <dbReference type="Rhea" id="RHEA-COMP:12314"/>
        <dbReference type="ChEBI" id="CHEBI:15377"/>
        <dbReference type="ChEBI" id="CHEBI:16044"/>
        <dbReference type="ChEBI" id="CHEBI:29950"/>
        <dbReference type="ChEBI" id="CHEBI:45764"/>
        <dbReference type="ChEBI" id="CHEBI:50058"/>
        <dbReference type="EC" id="1.8.4.12"/>
    </reaction>
</comment>
<evidence type="ECO:0000313" key="9">
    <source>
        <dbReference type="EMBL" id="RAK55116.1"/>
    </source>
</evidence>
<dbReference type="EC" id="1.8.4.12" evidence="6"/>
<dbReference type="InterPro" id="IPR028427">
    <property type="entry name" value="Met_Sox_Rdtase_MsrB"/>
</dbReference>
<evidence type="ECO:0000256" key="5">
    <source>
        <dbReference type="ARBA" id="ARBA00048488"/>
    </source>
</evidence>
<dbReference type="GO" id="GO:0008270">
    <property type="term" value="F:zinc ion binding"/>
    <property type="evidence" value="ECO:0007669"/>
    <property type="project" value="UniProtKB-UniRule"/>
</dbReference>
<dbReference type="SUPFAM" id="SSF51316">
    <property type="entry name" value="Mss4-like"/>
    <property type="match status" value="1"/>
</dbReference>
<dbReference type="PANTHER" id="PTHR10173">
    <property type="entry name" value="METHIONINE SULFOXIDE REDUCTASE"/>
    <property type="match status" value="1"/>
</dbReference>
<dbReference type="Proteomes" id="UP000249254">
    <property type="component" value="Unassembled WGS sequence"/>
</dbReference>
<keyword evidence="3 6" id="KW-0862">Zinc</keyword>
<sequence>MTQRSPSGFDLTPPSPDERQRLEAALTREEADVLLHHGTEAPFCGGLLDQKDNGLYGCRLCGLPLFRHKTKFESGTGWPSFWAPFDEAHVVGVRDTSYGMVRVETRCARCDSHQGHVFPDGPPPTGLRYCINSVSLEFTPDGEPLPDPLRRGDNEALSAPTAS</sequence>
<evidence type="ECO:0000256" key="1">
    <source>
        <dbReference type="ARBA" id="ARBA00007174"/>
    </source>
</evidence>
<feature type="binding site" evidence="6">
    <location>
        <position position="58"/>
    </location>
    <ligand>
        <name>Zn(2+)</name>
        <dbReference type="ChEBI" id="CHEBI:29105"/>
    </ligand>
</feature>
<dbReference type="AlphaFoldDB" id="A0A328AMA0"/>
<dbReference type="GO" id="GO:0005737">
    <property type="term" value="C:cytoplasm"/>
    <property type="evidence" value="ECO:0007669"/>
    <property type="project" value="TreeGrafter"/>
</dbReference>
<organism evidence="9 10">
    <name type="scientific">Phenylobacterium soli</name>
    <dbReference type="NCBI Taxonomy" id="2170551"/>
    <lineage>
        <taxon>Bacteria</taxon>
        <taxon>Pseudomonadati</taxon>
        <taxon>Pseudomonadota</taxon>
        <taxon>Alphaproteobacteria</taxon>
        <taxon>Caulobacterales</taxon>
        <taxon>Caulobacteraceae</taxon>
        <taxon>Phenylobacterium</taxon>
    </lineage>
</organism>
<dbReference type="HAMAP" id="MF_01400">
    <property type="entry name" value="MsrB"/>
    <property type="match status" value="1"/>
</dbReference>
<dbReference type="EMBL" id="QFYQ01000001">
    <property type="protein sequence ID" value="RAK55116.1"/>
    <property type="molecule type" value="Genomic_DNA"/>
</dbReference>
<comment type="caution">
    <text evidence="9">The sequence shown here is derived from an EMBL/GenBank/DDBJ whole genome shotgun (WGS) entry which is preliminary data.</text>
</comment>
<evidence type="ECO:0000256" key="2">
    <source>
        <dbReference type="ARBA" id="ARBA00022723"/>
    </source>
</evidence>
<comment type="cofactor">
    <cofactor evidence="6">
        <name>Zn(2+)</name>
        <dbReference type="ChEBI" id="CHEBI:29105"/>
    </cofactor>
    <text evidence="6">Binds 1 zinc ion per subunit. The zinc ion is important for the structural integrity of the protein.</text>
</comment>
<dbReference type="OrthoDB" id="9785497at2"/>
<evidence type="ECO:0000256" key="7">
    <source>
        <dbReference type="SAM" id="MobiDB-lite"/>
    </source>
</evidence>
<dbReference type="GO" id="GO:0030091">
    <property type="term" value="P:protein repair"/>
    <property type="evidence" value="ECO:0007669"/>
    <property type="project" value="InterPro"/>
</dbReference>
<dbReference type="GO" id="GO:0006979">
    <property type="term" value="P:response to oxidative stress"/>
    <property type="evidence" value="ECO:0007669"/>
    <property type="project" value="InterPro"/>
</dbReference>
<feature type="binding site" evidence="6">
    <location>
        <position position="61"/>
    </location>
    <ligand>
        <name>Zn(2+)</name>
        <dbReference type="ChEBI" id="CHEBI:29105"/>
    </ligand>
</feature>
<evidence type="ECO:0000256" key="3">
    <source>
        <dbReference type="ARBA" id="ARBA00022833"/>
    </source>
</evidence>
<feature type="domain" description="MsrB" evidence="8">
    <location>
        <begin position="19"/>
        <end position="141"/>
    </location>
</feature>
<feature type="region of interest" description="Disordered" evidence="7">
    <location>
        <begin position="141"/>
        <end position="163"/>
    </location>
</feature>
<comment type="similarity">
    <text evidence="1 6">Belongs to the MsrB Met sulfoxide reductase family.</text>
</comment>
<evidence type="ECO:0000256" key="6">
    <source>
        <dbReference type="HAMAP-Rule" id="MF_01400"/>
    </source>
</evidence>
<accession>A0A328AMA0</accession>
<dbReference type="GO" id="GO:0033743">
    <property type="term" value="F:peptide-methionine (R)-S-oxide reductase activity"/>
    <property type="evidence" value="ECO:0007669"/>
    <property type="project" value="UniProtKB-UniRule"/>
</dbReference>
<dbReference type="FunFam" id="2.170.150.20:FF:000001">
    <property type="entry name" value="Peptide methionine sulfoxide reductase MsrB"/>
    <property type="match status" value="1"/>
</dbReference>
<dbReference type="PROSITE" id="PS51790">
    <property type="entry name" value="MSRB"/>
    <property type="match status" value="1"/>
</dbReference>
<evidence type="ECO:0000259" key="8">
    <source>
        <dbReference type="PROSITE" id="PS51790"/>
    </source>
</evidence>
<keyword evidence="4 6" id="KW-0560">Oxidoreductase</keyword>